<organism evidence="1 2">
    <name type="scientific">Nocardiopsis eucommiae</name>
    <dbReference type="NCBI Taxonomy" id="2831970"/>
    <lineage>
        <taxon>Bacteria</taxon>
        <taxon>Bacillati</taxon>
        <taxon>Actinomycetota</taxon>
        <taxon>Actinomycetes</taxon>
        <taxon>Streptosporangiales</taxon>
        <taxon>Nocardiopsidaceae</taxon>
        <taxon>Nocardiopsis</taxon>
    </lineage>
</organism>
<name>A0A975QLP7_9ACTN</name>
<reference evidence="1" key="1">
    <citation type="submission" date="2021-05" db="EMBL/GenBank/DDBJ databases">
        <authorList>
            <person name="Kaiqin L."/>
            <person name="Jian G."/>
        </authorList>
    </citation>
    <scope>NUCLEOTIDE SEQUENCE</scope>
    <source>
        <strain evidence="1">HDS5</strain>
    </source>
</reference>
<dbReference type="KEGG" id="nec:KGD82_09795"/>
<proteinExistence type="predicted"/>
<evidence type="ECO:0000313" key="2">
    <source>
        <dbReference type="Proteomes" id="UP000682416"/>
    </source>
</evidence>
<gene>
    <name evidence="1" type="ORF">KGD82_09795</name>
</gene>
<protein>
    <submittedName>
        <fullName evidence="1">Uncharacterized protein</fullName>
    </submittedName>
</protein>
<dbReference type="AlphaFoldDB" id="A0A975QLP7"/>
<accession>A0A975QLP7</accession>
<keyword evidence="2" id="KW-1185">Reference proteome</keyword>
<dbReference type="EMBL" id="CP074402">
    <property type="protein sequence ID" value="QVJ02629.1"/>
    <property type="molecule type" value="Genomic_DNA"/>
</dbReference>
<evidence type="ECO:0000313" key="1">
    <source>
        <dbReference type="EMBL" id="QVJ02629.1"/>
    </source>
</evidence>
<sequence length="111" mass="12433">MSFREVFLPDAPFWAPFLITYDPPREQIFTEYVRGRLTPGPHDLRAIVIQTADPEFSARWLGTPLGLPTQGTEVPLLGGHLRFEEGPEDRIVAVVTTGPEAQIEGLQFRST</sequence>
<dbReference type="Proteomes" id="UP000682416">
    <property type="component" value="Chromosome"/>
</dbReference>